<feature type="transmembrane region" description="Helical" evidence="1">
    <location>
        <begin position="109"/>
        <end position="131"/>
    </location>
</feature>
<keyword evidence="1" id="KW-0812">Transmembrane</keyword>
<dbReference type="RefSeq" id="WP_055159424.1">
    <property type="nucleotide sequence ID" value="NZ_CZAU01000003.1"/>
</dbReference>
<name>A0A174K8U7_ANAHA</name>
<dbReference type="Proteomes" id="UP000095564">
    <property type="component" value="Unassembled WGS sequence"/>
</dbReference>
<evidence type="ECO:0008006" key="4">
    <source>
        <dbReference type="Google" id="ProtNLM"/>
    </source>
</evidence>
<evidence type="ECO:0000313" key="3">
    <source>
        <dbReference type="Proteomes" id="UP000095564"/>
    </source>
</evidence>
<dbReference type="EMBL" id="CZAU01000003">
    <property type="protein sequence ID" value="CUP05945.1"/>
    <property type="molecule type" value="Genomic_DNA"/>
</dbReference>
<dbReference type="AlphaFoldDB" id="A0A174K8U7"/>
<proteinExistence type="predicted"/>
<evidence type="ECO:0000313" key="2">
    <source>
        <dbReference type="EMBL" id="CUP05945.1"/>
    </source>
</evidence>
<gene>
    <name evidence="2" type="ORF">ERS852520_00500</name>
</gene>
<keyword evidence="1" id="KW-0472">Membrane</keyword>
<reference evidence="2 3" key="1">
    <citation type="submission" date="2015-09" db="EMBL/GenBank/DDBJ databases">
        <authorList>
            <consortium name="Pathogen Informatics"/>
        </authorList>
    </citation>
    <scope>NUCLEOTIDE SEQUENCE [LARGE SCALE GENOMIC DNA]</scope>
    <source>
        <strain evidence="2 3">2789STDY5834908</strain>
    </source>
</reference>
<feature type="transmembrane region" description="Helical" evidence="1">
    <location>
        <begin position="62"/>
        <end position="81"/>
    </location>
</feature>
<feature type="transmembrane region" description="Helical" evidence="1">
    <location>
        <begin position="219"/>
        <end position="239"/>
    </location>
</feature>
<keyword evidence="1" id="KW-1133">Transmembrane helix</keyword>
<feature type="transmembrane region" description="Helical" evidence="1">
    <location>
        <begin position="143"/>
        <end position="166"/>
    </location>
</feature>
<evidence type="ECO:0000256" key="1">
    <source>
        <dbReference type="SAM" id="Phobius"/>
    </source>
</evidence>
<feature type="transmembrane region" description="Helical" evidence="1">
    <location>
        <begin position="7"/>
        <end position="25"/>
    </location>
</feature>
<protein>
    <recommendedName>
        <fullName evidence="4">ABC-2 family transporter protein</fullName>
    </recommendedName>
</protein>
<organism evidence="2 3">
    <name type="scientific">Anaerostipes hadrus</name>
    <dbReference type="NCBI Taxonomy" id="649756"/>
    <lineage>
        <taxon>Bacteria</taxon>
        <taxon>Bacillati</taxon>
        <taxon>Bacillota</taxon>
        <taxon>Clostridia</taxon>
        <taxon>Lachnospirales</taxon>
        <taxon>Lachnospiraceae</taxon>
        <taxon>Anaerostipes</taxon>
    </lineage>
</organism>
<accession>A0A174K8U7</accession>
<sequence length="249" mass="29672">MKGNQHLNGLTFILAVFHFIAMYLYKYLSSDVIFWNVNGKENKIFQFFGGISPIDSSNLVCVILYILPVYVFCIYIGNFFVKELKKNVVFLLLRNGNRIKWLQKMLYQVFLYTSYYEILFLFMVIIMQLGYGGITIYYVKELIFLFTFEFLRTLCFSFLSSICFFFFSETWILFIDFLILCIPILCVGILYETHGGWQIPARYFLFNIFNNTYRYATHGGWQITIIFAILGCVLIYEVGRWKIIHYEWI</sequence>
<feature type="transmembrane region" description="Helical" evidence="1">
    <location>
        <begin position="173"/>
        <end position="191"/>
    </location>
</feature>